<keyword evidence="4" id="KW-1185">Reference proteome</keyword>
<dbReference type="InterPro" id="IPR032466">
    <property type="entry name" value="Metal_Hydrolase"/>
</dbReference>
<dbReference type="InterPro" id="IPR011059">
    <property type="entry name" value="Metal-dep_hydrolase_composite"/>
</dbReference>
<dbReference type="Proteomes" id="UP000198773">
    <property type="component" value="Unassembled WGS sequence"/>
</dbReference>
<dbReference type="PANTHER" id="PTHR43135">
    <property type="entry name" value="ALPHA-D-RIBOSE 1-METHYLPHOSPHONATE 5-TRIPHOSPHATE DIPHOSPHATASE"/>
    <property type="match status" value="1"/>
</dbReference>
<dbReference type="RefSeq" id="WP_091343922.1">
    <property type="nucleotide sequence ID" value="NZ_FNRM01000007.1"/>
</dbReference>
<organism evidence="3 4">
    <name type="scientific">Alkalimonas amylolytica</name>
    <dbReference type="NCBI Taxonomy" id="152573"/>
    <lineage>
        <taxon>Bacteria</taxon>
        <taxon>Pseudomonadati</taxon>
        <taxon>Pseudomonadota</taxon>
        <taxon>Gammaproteobacteria</taxon>
        <taxon>Alkalimonas</taxon>
    </lineage>
</organism>
<gene>
    <name evidence="3" type="ORF">SAMN04488051_10775</name>
</gene>
<protein>
    <submittedName>
        <fullName evidence="3">Amidohydrolase family protein</fullName>
    </submittedName>
</protein>
<feature type="chain" id="PRO_5011604473" evidence="1">
    <location>
        <begin position="19"/>
        <end position="406"/>
    </location>
</feature>
<dbReference type="SUPFAM" id="SSF51338">
    <property type="entry name" value="Composite domain of metallo-dependent hydrolases"/>
    <property type="match status" value="1"/>
</dbReference>
<dbReference type="Pfam" id="PF07969">
    <property type="entry name" value="Amidohydro_3"/>
    <property type="match status" value="1"/>
</dbReference>
<dbReference type="Gene3D" id="3.20.20.140">
    <property type="entry name" value="Metal-dependent hydrolases"/>
    <property type="match status" value="1"/>
</dbReference>
<reference evidence="3 4" key="1">
    <citation type="submission" date="2016-10" db="EMBL/GenBank/DDBJ databases">
        <authorList>
            <person name="de Groot N.N."/>
        </authorList>
    </citation>
    <scope>NUCLEOTIDE SEQUENCE [LARGE SCALE GENOMIC DNA]</scope>
    <source>
        <strain evidence="3 4">CGMCC 1.3430</strain>
    </source>
</reference>
<accession>A0A1H4EJS2</accession>
<keyword evidence="1" id="KW-0732">Signal</keyword>
<dbReference type="AlphaFoldDB" id="A0A1H4EJS2"/>
<dbReference type="InterPro" id="IPR013108">
    <property type="entry name" value="Amidohydro_3"/>
</dbReference>
<feature type="domain" description="Amidohydrolase 3" evidence="2">
    <location>
        <begin position="201"/>
        <end position="387"/>
    </location>
</feature>
<dbReference type="Gene3D" id="2.30.40.10">
    <property type="entry name" value="Urease, subunit C, domain 1"/>
    <property type="match status" value="1"/>
</dbReference>
<dbReference type="STRING" id="152573.SAMN04488051_10775"/>
<proteinExistence type="predicted"/>
<feature type="signal peptide" evidence="1">
    <location>
        <begin position="1"/>
        <end position="18"/>
    </location>
</feature>
<evidence type="ECO:0000259" key="2">
    <source>
        <dbReference type="Pfam" id="PF07969"/>
    </source>
</evidence>
<evidence type="ECO:0000313" key="3">
    <source>
        <dbReference type="EMBL" id="SEA85099.1"/>
    </source>
</evidence>
<name>A0A1H4EJS2_ALKAM</name>
<dbReference type="EMBL" id="FNRM01000007">
    <property type="protein sequence ID" value="SEA85099.1"/>
    <property type="molecule type" value="Genomic_DNA"/>
</dbReference>
<sequence>MRLLFMCCALLVAGPSMAATALLNGHWYQEGTFVAQTWYVRDGVLTQQAPAEIHRSVDLQGGFVVPPYAEAHNHNLQNPWLAQNFHQRYLQDGVFYGLMMCGSHQSYSDTQAVLAELTLDIELVGACISSSDGHPLRMALRTEPGQPEVTAEEVYDQSFIVIDTLDDIATKWPLFAHNNARWAKIILVHHERSERRGEQQYFGVNGLQPKVVKPLVAFLQQQGVRVAAHVESAADFALAVEAGVDLIAHLPGYQWWQGYAPELYRLSDEAIALAADKQIPLVATAGVSPLFYASQPEQLERVKALQRQNLQRLLQAGVPMLMGSDRFDANVLAEVDYLHSLDVFSEPQLLQLLVSDTARFLFPGRALGRFAEGYEASLLVLDANPLDDWSALRRIQLKMRQGQLLD</sequence>
<evidence type="ECO:0000256" key="1">
    <source>
        <dbReference type="SAM" id="SignalP"/>
    </source>
</evidence>
<dbReference type="OrthoDB" id="9765769at2"/>
<keyword evidence="3" id="KW-0378">Hydrolase</keyword>
<evidence type="ECO:0000313" key="4">
    <source>
        <dbReference type="Proteomes" id="UP000198773"/>
    </source>
</evidence>
<dbReference type="SUPFAM" id="SSF51556">
    <property type="entry name" value="Metallo-dependent hydrolases"/>
    <property type="match status" value="1"/>
</dbReference>
<dbReference type="GO" id="GO:0016810">
    <property type="term" value="F:hydrolase activity, acting on carbon-nitrogen (but not peptide) bonds"/>
    <property type="evidence" value="ECO:0007669"/>
    <property type="project" value="InterPro"/>
</dbReference>
<dbReference type="InterPro" id="IPR051781">
    <property type="entry name" value="Metallo-dep_Hydrolase"/>
</dbReference>
<dbReference type="PANTHER" id="PTHR43135:SF3">
    <property type="entry name" value="ALPHA-D-RIBOSE 1-METHYLPHOSPHONATE 5-TRIPHOSPHATE DIPHOSPHATASE"/>
    <property type="match status" value="1"/>
</dbReference>